<dbReference type="GO" id="GO:0016627">
    <property type="term" value="F:oxidoreductase activity, acting on the CH-CH group of donors"/>
    <property type="evidence" value="ECO:0007669"/>
    <property type="project" value="TreeGrafter"/>
</dbReference>
<evidence type="ECO:0000313" key="4">
    <source>
        <dbReference type="Proteomes" id="UP000294901"/>
    </source>
</evidence>
<dbReference type="OrthoDB" id="5115613at2"/>
<dbReference type="EMBL" id="SNWR01000001">
    <property type="protein sequence ID" value="TDO40710.1"/>
    <property type="molecule type" value="Genomic_DNA"/>
</dbReference>
<comment type="caution">
    <text evidence="3">The sequence shown here is derived from an EMBL/GenBank/DDBJ whole genome shotgun (WGS) entry which is preliminary data.</text>
</comment>
<reference evidence="3 4" key="1">
    <citation type="submission" date="2019-03" db="EMBL/GenBank/DDBJ databases">
        <title>Sequencing the genomes of 1000 actinobacteria strains.</title>
        <authorList>
            <person name="Klenk H.-P."/>
        </authorList>
    </citation>
    <scope>NUCLEOTIDE SEQUENCE [LARGE SCALE GENOMIC DNA]</scope>
    <source>
        <strain evidence="3 4">DSM 43805</strain>
    </source>
</reference>
<accession>A0A4R6JVF7</accession>
<gene>
    <name evidence="3" type="ORF">C8E87_4429</name>
</gene>
<proteinExistence type="predicted"/>
<dbReference type="Gene3D" id="2.30.110.10">
    <property type="entry name" value="Electron Transport, Fmn-binding Protein, Chain A"/>
    <property type="match status" value="1"/>
</dbReference>
<dbReference type="Proteomes" id="UP000294901">
    <property type="component" value="Unassembled WGS sequence"/>
</dbReference>
<dbReference type="PANTHER" id="PTHR35176">
    <property type="entry name" value="HEME OXYGENASE HI_0854-RELATED"/>
    <property type="match status" value="1"/>
</dbReference>
<dbReference type="AlphaFoldDB" id="A0A4R6JVF7"/>
<evidence type="ECO:0000313" key="3">
    <source>
        <dbReference type="EMBL" id="TDO40710.1"/>
    </source>
</evidence>
<dbReference type="PANTHER" id="PTHR35176:SF6">
    <property type="entry name" value="HEME OXYGENASE HI_0854-RELATED"/>
    <property type="match status" value="1"/>
</dbReference>
<organism evidence="3 4">
    <name type="scientific">Paractinoplanes brasiliensis</name>
    <dbReference type="NCBI Taxonomy" id="52695"/>
    <lineage>
        <taxon>Bacteria</taxon>
        <taxon>Bacillati</taxon>
        <taxon>Actinomycetota</taxon>
        <taxon>Actinomycetes</taxon>
        <taxon>Micromonosporales</taxon>
        <taxon>Micromonosporaceae</taxon>
        <taxon>Paractinoplanes</taxon>
    </lineage>
</organism>
<dbReference type="InterPro" id="IPR052019">
    <property type="entry name" value="F420H2_bilvrd_red/Heme_oxyg"/>
</dbReference>
<evidence type="ECO:0000256" key="2">
    <source>
        <dbReference type="SAM" id="MobiDB-lite"/>
    </source>
</evidence>
<dbReference type="SUPFAM" id="SSF50475">
    <property type="entry name" value="FMN-binding split barrel"/>
    <property type="match status" value="1"/>
</dbReference>
<name>A0A4R6JVF7_9ACTN</name>
<protein>
    <submittedName>
        <fullName evidence="3">Pyridoxamine 5'-phosphate oxidase</fullName>
    </submittedName>
</protein>
<dbReference type="GO" id="GO:0005829">
    <property type="term" value="C:cytosol"/>
    <property type="evidence" value="ECO:0007669"/>
    <property type="project" value="TreeGrafter"/>
</dbReference>
<keyword evidence="1" id="KW-0560">Oxidoreductase</keyword>
<feature type="region of interest" description="Disordered" evidence="2">
    <location>
        <begin position="74"/>
        <end position="94"/>
    </location>
</feature>
<evidence type="ECO:0000256" key="1">
    <source>
        <dbReference type="ARBA" id="ARBA00023002"/>
    </source>
</evidence>
<sequence>MASWHEIEKDAPAFAARVKALFDAGTNKTIATLRRDGSPRISATEATFSDGELTFGSMAGSMKLRDIRRDPRLAMHAPTLEPPADNPESGPGDAKLAGVAVEIEPPPDWPHGEAGLFRIDIHEVVLTYVGVPADHLVIESWHTGRGHTRRTRV</sequence>
<dbReference type="RefSeq" id="WP_133874847.1">
    <property type="nucleotide sequence ID" value="NZ_BOMD01000008.1"/>
</dbReference>
<keyword evidence="4" id="KW-1185">Reference proteome</keyword>
<dbReference type="InterPro" id="IPR012349">
    <property type="entry name" value="Split_barrel_FMN-bd"/>
</dbReference>
<dbReference type="GO" id="GO:0070967">
    <property type="term" value="F:coenzyme F420 binding"/>
    <property type="evidence" value="ECO:0007669"/>
    <property type="project" value="TreeGrafter"/>
</dbReference>